<name>A0A2S7ACS2_9XANT</name>
<evidence type="ECO:0000313" key="1">
    <source>
        <dbReference type="EMBL" id="PPU07527.1"/>
    </source>
</evidence>
<gene>
    <name evidence="1" type="ORF">XarjCFBP7645_07760</name>
</gene>
<evidence type="ECO:0000313" key="2">
    <source>
        <dbReference type="Proteomes" id="UP000239204"/>
    </source>
</evidence>
<sequence length="60" mass="6545">MLLIPHAVGAGPLGPVADHARGVVHALRYAACVRLQRYVAFQHLALHRAASHRMVVPLCR</sequence>
<accession>A0A2S7ACS2</accession>
<dbReference type="Proteomes" id="UP000239204">
    <property type="component" value="Unassembled WGS sequence"/>
</dbReference>
<dbReference type="EMBL" id="MIGY01000002">
    <property type="protein sequence ID" value="PPU07527.1"/>
    <property type="molecule type" value="Genomic_DNA"/>
</dbReference>
<comment type="caution">
    <text evidence="1">The sequence shown here is derived from an EMBL/GenBank/DDBJ whole genome shotgun (WGS) entry which is preliminary data.</text>
</comment>
<proteinExistence type="predicted"/>
<dbReference type="AlphaFoldDB" id="A0A2S7ACS2"/>
<organism evidence="1 2">
    <name type="scientific">Xanthomonas arboricola</name>
    <dbReference type="NCBI Taxonomy" id="56448"/>
    <lineage>
        <taxon>Bacteria</taxon>
        <taxon>Pseudomonadati</taxon>
        <taxon>Pseudomonadota</taxon>
        <taxon>Gammaproteobacteria</taxon>
        <taxon>Lysobacterales</taxon>
        <taxon>Lysobacteraceae</taxon>
        <taxon>Xanthomonas</taxon>
    </lineage>
</organism>
<protein>
    <submittedName>
        <fullName evidence="1">Uncharacterized protein</fullName>
    </submittedName>
</protein>
<reference evidence="1 2" key="1">
    <citation type="submission" date="2016-08" db="EMBL/GenBank/DDBJ databases">
        <title>Evolution of the type three secretion system and type three effector repertoires in Xanthomonas.</title>
        <authorList>
            <person name="Merda D."/>
            <person name="Briand M."/>
            <person name="Bosis E."/>
            <person name="Rousseau C."/>
            <person name="Portier P."/>
            <person name="Jacques M.-A."/>
            <person name="Fischer-Le Saux M."/>
        </authorList>
    </citation>
    <scope>NUCLEOTIDE SEQUENCE [LARGE SCALE GENOMIC DNA]</scope>
    <source>
        <strain evidence="1 2">CFBP 7645</strain>
    </source>
</reference>